<dbReference type="EMBL" id="CP002047">
    <property type="protein sequence ID" value="ADI12701.1"/>
    <property type="molecule type" value="Genomic_DNA"/>
</dbReference>
<dbReference type="HOGENOM" id="CLU_2994581_0_0_11"/>
<protein>
    <submittedName>
        <fullName evidence="1">Uncharacterized protein</fullName>
    </submittedName>
</protein>
<dbReference type="Proteomes" id="UP000000377">
    <property type="component" value="Chromosome"/>
</dbReference>
<sequence>MPYETFSATDTRISVLRRPASRVADAVRPRHRALVGAAHGLTRPAALPGRSRCCGGG</sequence>
<organism evidence="1 2">
    <name type="scientific">Streptomyces bingchenggensis (strain BCW-1)</name>
    <dbReference type="NCBI Taxonomy" id="749414"/>
    <lineage>
        <taxon>Bacteria</taxon>
        <taxon>Bacillati</taxon>
        <taxon>Actinomycetota</taxon>
        <taxon>Actinomycetes</taxon>
        <taxon>Kitasatosporales</taxon>
        <taxon>Streptomycetaceae</taxon>
        <taxon>Streptomyces</taxon>
    </lineage>
</organism>
<proteinExistence type="predicted"/>
<accession>D7C9I9</accession>
<dbReference type="AlphaFoldDB" id="D7C9I9"/>
<gene>
    <name evidence="1" type="ordered locus">SBI_09583</name>
</gene>
<name>D7C9I9_STRBB</name>
<dbReference type="KEGG" id="sbh:SBI_09583"/>
<evidence type="ECO:0000313" key="1">
    <source>
        <dbReference type="EMBL" id="ADI12701.1"/>
    </source>
</evidence>
<reference evidence="1 2" key="1">
    <citation type="journal article" date="2010" name="J. Bacteriol.">
        <title>Genome sequence of the milbemycin-producing bacterium Streptomyces bingchenggensis.</title>
        <authorList>
            <person name="Wang X.J."/>
            <person name="Yan Y.J."/>
            <person name="Zhang B."/>
            <person name="An J."/>
            <person name="Wang J.J."/>
            <person name="Tian J."/>
            <person name="Jiang L."/>
            <person name="Chen Y.H."/>
            <person name="Huang S.X."/>
            <person name="Yin M."/>
            <person name="Zhang J."/>
            <person name="Gao A.L."/>
            <person name="Liu C.X."/>
            <person name="Zhu Z.X."/>
            <person name="Xiang W.S."/>
        </authorList>
    </citation>
    <scope>NUCLEOTIDE SEQUENCE [LARGE SCALE GENOMIC DNA]</scope>
    <source>
        <strain evidence="1 2">BCW-1</strain>
    </source>
</reference>
<dbReference type="STRING" id="749414.SBI_09583"/>
<evidence type="ECO:0000313" key="2">
    <source>
        <dbReference type="Proteomes" id="UP000000377"/>
    </source>
</evidence>
<keyword evidence="2" id="KW-1185">Reference proteome</keyword>